<dbReference type="Pfam" id="PF08548">
    <property type="entry name" value="Peptidase_M10_C"/>
    <property type="match status" value="1"/>
</dbReference>
<comment type="subcellular location">
    <subcellularLocation>
        <location evidence="2">Secreted</location>
    </subcellularLocation>
</comment>
<sequence>MTTHTIEGDTSVPFNINRSGDRWVLGAGKVIGTVLPAHESALYEAENYHDNKIVLGGHLKGGPEGEDNGIKILGLRTSVVIQSTGELEGMIALYAGGKDQSIVNHGAISSDGYAVTAVHAMQIENHGHIQGSTALNLAEDGNRIVNGVGGTISSTYDAVSLYYGQGSVHFTNHGLVEASYTAFAGGDGNDTVINDGIIKGQINLSAGNDRFDNRGGSVDHAIIGGKGNDVLITDDNAVMLSEMAKGGTDTVRSSVSYTLGNNIENLLLIGKAEIDATGNDSNNRLDGNAGNNALSGAGGKDHLDGHKGNDILAGGAGADTFVFAKGSGQDTIMDFEKGHDRIDLRGWDDVSSFADLKAHHLTTVGNDLLISATGDTLILKNFDKADLHAADFIF</sequence>
<organism evidence="6 7">
    <name type="scientific">Rhizobium setariae</name>
    <dbReference type="NCBI Taxonomy" id="2801340"/>
    <lineage>
        <taxon>Bacteria</taxon>
        <taxon>Pseudomonadati</taxon>
        <taxon>Pseudomonadota</taxon>
        <taxon>Alphaproteobacteria</taxon>
        <taxon>Hyphomicrobiales</taxon>
        <taxon>Rhizobiaceae</taxon>
        <taxon>Rhizobium/Agrobacterium group</taxon>
        <taxon>Rhizobium</taxon>
    </lineage>
</organism>
<proteinExistence type="predicted"/>
<keyword evidence="3" id="KW-0964">Secreted</keyword>
<name>A0A936YUV0_9HYPH</name>
<evidence type="ECO:0000259" key="5">
    <source>
        <dbReference type="Pfam" id="PF08548"/>
    </source>
</evidence>
<evidence type="ECO:0000313" key="7">
    <source>
        <dbReference type="Proteomes" id="UP000633219"/>
    </source>
</evidence>
<dbReference type="PROSITE" id="PS00330">
    <property type="entry name" value="HEMOLYSIN_CALCIUM"/>
    <property type="match status" value="1"/>
</dbReference>
<evidence type="ECO:0000256" key="3">
    <source>
        <dbReference type="ARBA" id="ARBA00022525"/>
    </source>
</evidence>
<dbReference type="PRINTS" id="PR00313">
    <property type="entry name" value="CABNDNGRPT"/>
</dbReference>
<keyword evidence="7" id="KW-1185">Reference proteome</keyword>
<dbReference type="Proteomes" id="UP000633219">
    <property type="component" value="Unassembled WGS sequence"/>
</dbReference>
<dbReference type="InterPro" id="IPR018511">
    <property type="entry name" value="Hemolysin-typ_Ca-bd_CS"/>
</dbReference>
<dbReference type="InterPro" id="IPR013858">
    <property type="entry name" value="Peptidase_M10B_C"/>
</dbReference>
<feature type="domain" description="Peptidase M10 serralysin C-terminal" evidence="5">
    <location>
        <begin position="222"/>
        <end position="349"/>
    </location>
</feature>
<evidence type="ECO:0000313" key="6">
    <source>
        <dbReference type="EMBL" id="MBL0373110.1"/>
    </source>
</evidence>
<dbReference type="InterPro" id="IPR001343">
    <property type="entry name" value="Hemolysn_Ca-bd"/>
</dbReference>
<dbReference type="RefSeq" id="WP_201659041.1">
    <property type="nucleotide sequence ID" value="NZ_JAEQNC010000007.1"/>
</dbReference>
<comment type="caution">
    <text evidence="6">The sequence shown here is derived from an EMBL/GenBank/DDBJ whole genome shotgun (WGS) entry which is preliminary data.</text>
</comment>
<keyword evidence="4" id="KW-0677">Repeat</keyword>
<evidence type="ECO:0000256" key="4">
    <source>
        <dbReference type="ARBA" id="ARBA00022737"/>
    </source>
</evidence>
<evidence type="ECO:0000256" key="1">
    <source>
        <dbReference type="ARBA" id="ARBA00001913"/>
    </source>
</evidence>
<dbReference type="PANTHER" id="PTHR38340:SF1">
    <property type="entry name" value="S-LAYER PROTEIN"/>
    <property type="match status" value="1"/>
</dbReference>
<dbReference type="PANTHER" id="PTHR38340">
    <property type="entry name" value="S-LAYER PROTEIN"/>
    <property type="match status" value="1"/>
</dbReference>
<dbReference type="GO" id="GO:0005509">
    <property type="term" value="F:calcium ion binding"/>
    <property type="evidence" value="ECO:0007669"/>
    <property type="project" value="InterPro"/>
</dbReference>
<gene>
    <name evidence="6" type="ORF">JJB09_13830</name>
</gene>
<evidence type="ECO:0000256" key="2">
    <source>
        <dbReference type="ARBA" id="ARBA00004613"/>
    </source>
</evidence>
<dbReference type="InterPro" id="IPR050557">
    <property type="entry name" value="RTX_toxin/Mannuronan_C5-epim"/>
</dbReference>
<dbReference type="Pfam" id="PF00353">
    <property type="entry name" value="HemolysinCabind"/>
    <property type="match status" value="2"/>
</dbReference>
<protein>
    <recommendedName>
        <fullName evidence="5">Peptidase M10 serralysin C-terminal domain-containing protein</fullName>
    </recommendedName>
</protein>
<accession>A0A936YUV0</accession>
<reference evidence="6" key="1">
    <citation type="submission" date="2021-01" db="EMBL/GenBank/DDBJ databases">
        <title>Rhizobium sp. strain KVB221 16S ribosomal RNA gene Genome sequencing and assembly.</title>
        <authorList>
            <person name="Kang M."/>
        </authorList>
    </citation>
    <scope>NUCLEOTIDE SEQUENCE</scope>
    <source>
        <strain evidence="6">KVB221</strain>
    </source>
</reference>
<dbReference type="GO" id="GO:0005615">
    <property type="term" value="C:extracellular space"/>
    <property type="evidence" value="ECO:0007669"/>
    <property type="project" value="InterPro"/>
</dbReference>
<dbReference type="EMBL" id="JAEQNC010000007">
    <property type="protein sequence ID" value="MBL0373110.1"/>
    <property type="molecule type" value="Genomic_DNA"/>
</dbReference>
<dbReference type="SUPFAM" id="SSF51120">
    <property type="entry name" value="beta-Roll"/>
    <property type="match status" value="1"/>
</dbReference>
<dbReference type="Gene3D" id="2.150.10.10">
    <property type="entry name" value="Serralysin-like metalloprotease, C-terminal"/>
    <property type="match status" value="1"/>
</dbReference>
<comment type="cofactor">
    <cofactor evidence="1">
        <name>Ca(2+)</name>
        <dbReference type="ChEBI" id="CHEBI:29108"/>
    </cofactor>
</comment>
<dbReference type="InterPro" id="IPR011049">
    <property type="entry name" value="Serralysin-like_metalloprot_C"/>
</dbReference>
<dbReference type="AlphaFoldDB" id="A0A936YUV0"/>